<dbReference type="Gene3D" id="3.10.450.40">
    <property type="match status" value="1"/>
</dbReference>
<accession>A0A6A5NTU9</accession>
<reference evidence="3" key="1">
    <citation type="journal article" date="2020" name="Nat. Commun.">
        <title>Genome sequence of the cluster root forming white lupin.</title>
        <authorList>
            <person name="Hufnagel B."/>
            <person name="Marques A."/>
            <person name="Soriano A."/>
            <person name="Marques L."/>
            <person name="Divol F."/>
            <person name="Doumas P."/>
            <person name="Sallet E."/>
            <person name="Mancinotti D."/>
            <person name="Carrere S."/>
            <person name="Marande W."/>
            <person name="Arribat S."/>
            <person name="Keller J."/>
            <person name="Huneau C."/>
            <person name="Blein T."/>
            <person name="Aime D."/>
            <person name="Laguerre M."/>
            <person name="Taylor J."/>
            <person name="Schubert V."/>
            <person name="Nelson M."/>
            <person name="Geu-Flores F."/>
            <person name="Crespi M."/>
            <person name="Gallardo-Guerrero K."/>
            <person name="Delaux P.-M."/>
            <person name="Salse J."/>
            <person name="Berges H."/>
            <person name="Guyot R."/>
            <person name="Gouzy J."/>
            <person name="Peret B."/>
        </authorList>
    </citation>
    <scope>NUCLEOTIDE SEQUENCE [LARGE SCALE GENOMIC DNA]</scope>
    <source>
        <strain evidence="3">cv. Amiga</strain>
    </source>
</reference>
<dbReference type="AlphaFoldDB" id="A0A6A5NTU9"/>
<comment type="caution">
    <text evidence="2">The sequence shown here is derived from an EMBL/GenBank/DDBJ whole genome shotgun (WGS) entry which is preliminary data.</text>
</comment>
<dbReference type="GO" id="GO:0009507">
    <property type="term" value="C:chloroplast"/>
    <property type="evidence" value="ECO:0007669"/>
    <property type="project" value="TreeGrafter"/>
</dbReference>
<feature type="region of interest" description="Disordered" evidence="1">
    <location>
        <begin position="32"/>
        <end position="58"/>
    </location>
</feature>
<dbReference type="InterPro" id="IPR044673">
    <property type="entry name" value="DCL-like"/>
</dbReference>
<organism evidence="2 3">
    <name type="scientific">Lupinus albus</name>
    <name type="common">White lupine</name>
    <name type="synonym">Lupinus termis</name>
    <dbReference type="NCBI Taxonomy" id="3870"/>
    <lineage>
        <taxon>Eukaryota</taxon>
        <taxon>Viridiplantae</taxon>
        <taxon>Streptophyta</taxon>
        <taxon>Embryophyta</taxon>
        <taxon>Tracheophyta</taxon>
        <taxon>Spermatophyta</taxon>
        <taxon>Magnoliopsida</taxon>
        <taxon>eudicotyledons</taxon>
        <taxon>Gunneridae</taxon>
        <taxon>Pentapetalae</taxon>
        <taxon>rosids</taxon>
        <taxon>fabids</taxon>
        <taxon>Fabales</taxon>
        <taxon>Fabaceae</taxon>
        <taxon>Papilionoideae</taxon>
        <taxon>50 kb inversion clade</taxon>
        <taxon>genistoids sensu lato</taxon>
        <taxon>core genistoids</taxon>
        <taxon>Genisteae</taxon>
        <taxon>Lupinus</taxon>
    </lineage>
</organism>
<feature type="compositionally biased region" description="Low complexity" evidence="1">
    <location>
        <begin position="48"/>
        <end position="58"/>
    </location>
</feature>
<protein>
    <submittedName>
        <fullName evidence="2">Uncharacterized protein</fullName>
    </submittedName>
</protein>
<dbReference type="Proteomes" id="UP000447434">
    <property type="component" value="Chromosome 14"/>
</dbReference>
<name>A0A6A5NTU9_LUPAL</name>
<dbReference type="EMBL" id="WOCE01000014">
    <property type="protein sequence ID" value="KAE9600013.1"/>
    <property type="molecule type" value="Genomic_DNA"/>
</dbReference>
<dbReference type="PANTHER" id="PTHR33415:SF4">
    <property type="entry name" value="DCL PROTEIN (DUF3223)"/>
    <property type="match status" value="1"/>
</dbReference>
<dbReference type="GO" id="GO:1901259">
    <property type="term" value="P:chloroplast rRNA processing"/>
    <property type="evidence" value="ECO:0007669"/>
    <property type="project" value="TreeGrafter"/>
</dbReference>
<dbReference type="Pfam" id="PF11523">
    <property type="entry name" value="DUF3223"/>
    <property type="match status" value="1"/>
</dbReference>
<sequence length="203" mass="23923">MAPPLFLRQVLLHRLRLRLTFAPPHRLWCSAATPAPPSSSENVNEKPSSALTSTSSSNLQLKTNDPLLEDDVEWKVKEAEILRDIEPIVMLTRNILFSRRYMDGELLNVEDEKAIVERLLAYHPHYEDKIGCGLESIMVDRHPQFVYSRGLFVVRIDGVWIHFSHQNCLREYIRYNYPIYAERFIEEHLKYGMRFRKIHQYPT</sequence>
<evidence type="ECO:0000256" key="1">
    <source>
        <dbReference type="SAM" id="MobiDB-lite"/>
    </source>
</evidence>
<proteinExistence type="predicted"/>
<gene>
    <name evidence="2" type="ORF">Lalb_Chr14g0368471</name>
</gene>
<evidence type="ECO:0000313" key="2">
    <source>
        <dbReference type="EMBL" id="KAE9600013.1"/>
    </source>
</evidence>
<dbReference type="PANTHER" id="PTHR33415">
    <property type="entry name" value="PROTEIN EMBRYO DEFECTIVE 514"/>
    <property type="match status" value="1"/>
</dbReference>
<evidence type="ECO:0000313" key="3">
    <source>
        <dbReference type="Proteomes" id="UP000447434"/>
    </source>
</evidence>
<dbReference type="OrthoDB" id="695233at2759"/>
<keyword evidence="3" id="KW-1185">Reference proteome</keyword>
<dbReference type="GO" id="GO:0009658">
    <property type="term" value="P:chloroplast organization"/>
    <property type="evidence" value="ECO:0007669"/>
    <property type="project" value="TreeGrafter"/>
</dbReference>